<proteinExistence type="inferred from homology"/>
<sequence length="406" mass="42111">MSTSEYDSYRPPEPEGGRKKRRRGGRPGGGRGGPGGRDGGRGGQGGSGGQGWKNRGAEGNREMPMVEDVEFSSYYGRPIVKAPPWGDEIAIYLFLGGLAGGSSLLGLGAQFSDRPQLRIATRLTAITATVAGGAALVADLGRPERFLNMMRVFKVSSPMSLGTWILSGFGVGSGVLTAIEVDRLTGLRLPLGSLRRVLHAMETPAALESALFATPLAAYTGALLGDTAVPTWNAAGRNGLSYVFVASASMAAGGAGMVLAPVRETGPARLLGLAGAAGDVIGMNQMKQGMHPAEVDPLEDGEPGRKLHRAEKLLIAGAAGTAAVEIGARLFAKKLGGSWKTRAALRALSVVSGAALAAASAYTRFGVLEAGIESTKDPRHVVEPQRDRLEERRARGIVDDSITTGV</sequence>
<evidence type="ECO:0000256" key="2">
    <source>
        <dbReference type="ARBA" id="ARBA00008929"/>
    </source>
</evidence>
<protein>
    <recommendedName>
        <fullName evidence="11">Polysulphide reductase, NrfD</fullName>
    </recommendedName>
</protein>
<comment type="similarity">
    <text evidence="2">Belongs to the NrfD family.</text>
</comment>
<dbReference type="Pfam" id="PF03916">
    <property type="entry name" value="NrfD"/>
    <property type="match status" value="1"/>
</dbReference>
<gene>
    <name evidence="9" type="ORF">BKA07_000716</name>
</gene>
<keyword evidence="4 8" id="KW-0812">Transmembrane</keyword>
<evidence type="ECO:0000313" key="9">
    <source>
        <dbReference type="EMBL" id="NJC55681.1"/>
    </source>
</evidence>
<evidence type="ECO:0000256" key="8">
    <source>
        <dbReference type="SAM" id="Phobius"/>
    </source>
</evidence>
<comment type="subcellular location">
    <subcellularLocation>
        <location evidence="1">Cell membrane</location>
        <topology evidence="1">Multi-pass membrane protein</topology>
    </subcellularLocation>
</comment>
<keyword evidence="10" id="KW-1185">Reference proteome</keyword>
<name>A0A846S0F8_9MICO</name>
<dbReference type="Proteomes" id="UP000576792">
    <property type="component" value="Unassembled WGS sequence"/>
</dbReference>
<accession>A0A846S0F8</accession>
<feature type="compositionally biased region" description="Gly residues" evidence="7">
    <location>
        <begin position="26"/>
        <end position="51"/>
    </location>
</feature>
<feature type="compositionally biased region" description="Basic and acidic residues" evidence="7">
    <location>
        <begin position="7"/>
        <end position="17"/>
    </location>
</feature>
<dbReference type="GO" id="GO:0005886">
    <property type="term" value="C:plasma membrane"/>
    <property type="evidence" value="ECO:0007669"/>
    <property type="project" value="UniProtKB-SubCell"/>
</dbReference>
<feature type="transmembrane region" description="Helical" evidence="8">
    <location>
        <begin position="239"/>
        <end position="260"/>
    </location>
</feature>
<keyword evidence="3" id="KW-1003">Cell membrane</keyword>
<feature type="transmembrane region" description="Helical" evidence="8">
    <location>
        <begin position="89"/>
        <end position="107"/>
    </location>
</feature>
<evidence type="ECO:0000313" key="10">
    <source>
        <dbReference type="Proteomes" id="UP000576792"/>
    </source>
</evidence>
<evidence type="ECO:0008006" key="11">
    <source>
        <dbReference type="Google" id="ProtNLM"/>
    </source>
</evidence>
<dbReference type="PANTHER" id="PTHR34856">
    <property type="entry name" value="PROTEIN NRFD"/>
    <property type="match status" value="1"/>
</dbReference>
<evidence type="ECO:0000256" key="1">
    <source>
        <dbReference type="ARBA" id="ARBA00004651"/>
    </source>
</evidence>
<keyword evidence="5 8" id="KW-1133">Transmembrane helix</keyword>
<comment type="caution">
    <text evidence="9">The sequence shown here is derived from an EMBL/GenBank/DDBJ whole genome shotgun (WGS) entry which is preliminary data.</text>
</comment>
<feature type="transmembrane region" description="Helical" evidence="8">
    <location>
        <begin position="161"/>
        <end position="179"/>
    </location>
</feature>
<dbReference type="Gene3D" id="1.20.1630.10">
    <property type="entry name" value="Formate dehydrogenase/DMSO reductase domain"/>
    <property type="match status" value="1"/>
</dbReference>
<dbReference type="PANTHER" id="PTHR34856:SF2">
    <property type="entry name" value="PROTEIN NRFD"/>
    <property type="match status" value="1"/>
</dbReference>
<dbReference type="InterPro" id="IPR005614">
    <property type="entry name" value="NrfD-like"/>
</dbReference>
<dbReference type="AlphaFoldDB" id="A0A846S0F8"/>
<evidence type="ECO:0000256" key="6">
    <source>
        <dbReference type="ARBA" id="ARBA00023136"/>
    </source>
</evidence>
<dbReference type="InterPro" id="IPR052049">
    <property type="entry name" value="Electron_transfer_protein"/>
</dbReference>
<reference evidence="9 10" key="1">
    <citation type="submission" date="2020-03" db="EMBL/GenBank/DDBJ databases">
        <title>Sequencing the genomes of 1000 actinobacteria strains.</title>
        <authorList>
            <person name="Klenk H.-P."/>
        </authorList>
    </citation>
    <scope>NUCLEOTIDE SEQUENCE [LARGE SCALE GENOMIC DNA]</scope>
    <source>
        <strain evidence="9 10">DSM 18964</strain>
    </source>
</reference>
<keyword evidence="6 8" id="KW-0472">Membrane</keyword>
<evidence type="ECO:0000256" key="5">
    <source>
        <dbReference type="ARBA" id="ARBA00022989"/>
    </source>
</evidence>
<organism evidence="9 10">
    <name type="scientific">Brevibacterium marinum</name>
    <dbReference type="NCBI Taxonomy" id="418643"/>
    <lineage>
        <taxon>Bacteria</taxon>
        <taxon>Bacillati</taxon>
        <taxon>Actinomycetota</taxon>
        <taxon>Actinomycetes</taxon>
        <taxon>Micrococcales</taxon>
        <taxon>Brevibacteriaceae</taxon>
        <taxon>Brevibacterium</taxon>
    </lineage>
</organism>
<dbReference type="EMBL" id="JAATJN010000001">
    <property type="protein sequence ID" value="NJC55681.1"/>
    <property type="molecule type" value="Genomic_DNA"/>
</dbReference>
<evidence type="ECO:0000256" key="3">
    <source>
        <dbReference type="ARBA" id="ARBA00022475"/>
    </source>
</evidence>
<evidence type="ECO:0000256" key="4">
    <source>
        <dbReference type="ARBA" id="ARBA00022692"/>
    </source>
</evidence>
<feature type="transmembrane region" description="Helical" evidence="8">
    <location>
        <begin position="119"/>
        <end position="141"/>
    </location>
</feature>
<feature type="region of interest" description="Disordered" evidence="7">
    <location>
        <begin position="1"/>
        <end position="63"/>
    </location>
</feature>
<evidence type="ECO:0000256" key="7">
    <source>
        <dbReference type="SAM" id="MobiDB-lite"/>
    </source>
</evidence>
<dbReference type="RefSeq" id="WP_167949672.1">
    <property type="nucleotide sequence ID" value="NZ_BAAAPQ010000026.1"/>
</dbReference>